<reference evidence="2 3" key="1">
    <citation type="journal article" date="2012" name="Nat. Biotechnol.">
        <title>Draft genome sequence of pigeonpea (Cajanus cajan), an orphan legume crop of resource-poor farmers.</title>
        <authorList>
            <person name="Varshney R.K."/>
            <person name="Chen W."/>
            <person name="Li Y."/>
            <person name="Bharti A.K."/>
            <person name="Saxena R.K."/>
            <person name="Schlueter J.A."/>
            <person name="Donoghue M.T."/>
            <person name="Azam S."/>
            <person name="Fan G."/>
            <person name="Whaley A.M."/>
            <person name="Farmer A.D."/>
            <person name="Sheridan J."/>
            <person name="Iwata A."/>
            <person name="Tuteja R."/>
            <person name="Penmetsa R.V."/>
            <person name="Wu W."/>
            <person name="Upadhyaya H.D."/>
            <person name="Yang S.P."/>
            <person name="Shah T."/>
            <person name="Saxena K.B."/>
            <person name="Michael T."/>
            <person name="McCombie W.R."/>
            <person name="Yang B."/>
            <person name="Zhang G."/>
            <person name="Yang H."/>
            <person name="Wang J."/>
            <person name="Spillane C."/>
            <person name="Cook D.R."/>
            <person name="May G.D."/>
            <person name="Xu X."/>
            <person name="Jackson S.A."/>
        </authorList>
    </citation>
    <scope>NUCLEOTIDE SEQUENCE [LARGE SCALE GENOMIC DNA]</scope>
    <source>
        <strain evidence="3">cv. Asha</strain>
    </source>
</reference>
<feature type="compositionally biased region" description="Basic and acidic residues" evidence="1">
    <location>
        <begin position="233"/>
        <end position="250"/>
    </location>
</feature>
<dbReference type="AlphaFoldDB" id="A0A151SWE8"/>
<dbReference type="SUPFAM" id="SSF57756">
    <property type="entry name" value="Retrovirus zinc finger-like domains"/>
    <property type="match status" value="1"/>
</dbReference>
<dbReference type="Pfam" id="PF14223">
    <property type="entry name" value="Retrotran_gag_2"/>
    <property type="match status" value="1"/>
</dbReference>
<dbReference type="STRING" id="3821.A0A151SWE8"/>
<evidence type="ECO:0000313" key="2">
    <source>
        <dbReference type="EMBL" id="KYP59117.1"/>
    </source>
</evidence>
<dbReference type="Proteomes" id="UP000075243">
    <property type="component" value="Chromosome 10"/>
</dbReference>
<dbReference type="InterPro" id="IPR036875">
    <property type="entry name" value="Znf_CCHC_sf"/>
</dbReference>
<dbReference type="PANTHER" id="PTHR35317:SF29">
    <property type="entry name" value="CCHC-TYPE DOMAIN-CONTAINING PROTEIN"/>
    <property type="match status" value="1"/>
</dbReference>
<organism evidence="2 3">
    <name type="scientific">Cajanus cajan</name>
    <name type="common">Pigeon pea</name>
    <name type="synonym">Cajanus indicus</name>
    <dbReference type="NCBI Taxonomy" id="3821"/>
    <lineage>
        <taxon>Eukaryota</taxon>
        <taxon>Viridiplantae</taxon>
        <taxon>Streptophyta</taxon>
        <taxon>Embryophyta</taxon>
        <taxon>Tracheophyta</taxon>
        <taxon>Spermatophyta</taxon>
        <taxon>Magnoliopsida</taxon>
        <taxon>eudicotyledons</taxon>
        <taxon>Gunneridae</taxon>
        <taxon>Pentapetalae</taxon>
        <taxon>rosids</taxon>
        <taxon>fabids</taxon>
        <taxon>Fabales</taxon>
        <taxon>Fabaceae</taxon>
        <taxon>Papilionoideae</taxon>
        <taxon>50 kb inversion clade</taxon>
        <taxon>NPAAA clade</taxon>
        <taxon>indigoferoid/millettioid clade</taxon>
        <taxon>Phaseoleae</taxon>
        <taxon>Cajanus</taxon>
    </lineage>
</organism>
<feature type="region of interest" description="Disordered" evidence="1">
    <location>
        <begin position="164"/>
        <end position="194"/>
    </location>
</feature>
<gene>
    <name evidence="2" type="ORF">KK1_014545</name>
</gene>
<feature type="region of interest" description="Disordered" evidence="1">
    <location>
        <begin position="233"/>
        <end position="256"/>
    </location>
</feature>
<protein>
    <submittedName>
        <fullName evidence="2">Retrovirus-related Pol polyprotein from transposon TNT 1-94</fullName>
    </submittedName>
</protein>
<dbReference type="PANTHER" id="PTHR35317">
    <property type="entry name" value="OS04G0629600 PROTEIN"/>
    <property type="match status" value="1"/>
</dbReference>
<proteinExistence type="predicted"/>
<keyword evidence="3" id="KW-1185">Reference proteome</keyword>
<accession>A0A151SWE8</accession>
<evidence type="ECO:0000313" key="3">
    <source>
        <dbReference type="Proteomes" id="UP000075243"/>
    </source>
</evidence>
<dbReference type="Gramene" id="C.cajan_14121.t">
    <property type="protein sequence ID" value="C.cajan_14121.t.cds1"/>
    <property type="gene ID" value="C.cajan_14121"/>
</dbReference>
<dbReference type="GO" id="GO:0008270">
    <property type="term" value="F:zinc ion binding"/>
    <property type="evidence" value="ECO:0007669"/>
    <property type="project" value="InterPro"/>
</dbReference>
<name>A0A151SWE8_CAJCA</name>
<dbReference type="GO" id="GO:0003676">
    <property type="term" value="F:nucleic acid binding"/>
    <property type="evidence" value="ECO:0007669"/>
    <property type="project" value="InterPro"/>
</dbReference>
<dbReference type="EMBL" id="CM003612">
    <property type="protein sequence ID" value="KYP59117.1"/>
    <property type="molecule type" value="Genomic_DNA"/>
</dbReference>
<sequence length="256" mass="29877">MEDLLFCRDLYDPIEANGTKPANKSKEDWKKANRKTIGMIRQWIDQRIYHHVSSETNAFNLCKKLSELFESKNAQNKVFHIRKLVNLKYKDGSSVAEHLRNFQNLVNQLNTVKLVLDDELLALLLLSSLPDSWETLVVSLSNSAFNGKLTFNMFKDSLLNEKTRRKGQRMASSSTHNEALVMESRGRSHQRNSHRYNYHSKLKGRSRTRKDIQCFHYDKMGHVMKECRFLKQDKSRGRGNDKREDKDKDTIAIVSN</sequence>
<evidence type="ECO:0000256" key="1">
    <source>
        <dbReference type="SAM" id="MobiDB-lite"/>
    </source>
</evidence>